<accession>A0ABY2WNW3</accession>
<comment type="caution">
    <text evidence="2">The sequence shown here is derived from an EMBL/GenBank/DDBJ whole genome shotgun (WGS) entry which is preliminary data.</text>
</comment>
<dbReference type="InterPro" id="IPR007712">
    <property type="entry name" value="RelE/ParE_toxin"/>
</dbReference>
<reference evidence="2 3" key="1">
    <citation type="submission" date="2019-05" db="EMBL/GenBank/DDBJ databases">
        <title>Flagellimonas sp. AsT0115, sp. nov., isolated from a marine red algae, Asparagopsis taxiformis.</title>
        <authorList>
            <person name="Kim J."/>
            <person name="Jeong S.E."/>
            <person name="Jeon C.O."/>
        </authorList>
    </citation>
    <scope>NUCLEOTIDE SEQUENCE [LARGE SCALE GENOMIC DNA]</scope>
    <source>
        <strain evidence="2 3">AsT0115</strain>
    </source>
</reference>
<dbReference type="Proteomes" id="UP000751614">
    <property type="component" value="Unassembled WGS sequence"/>
</dbReference>
<organism evidence="2 3">
    <name type="scientific">Flagellimonas algicola</name>
    <dbReference type="NCBI Taxonomy" id="2583815"/>
    <lineage>
        <taxon>Bacteria</taxon>
        <taxon>Pseudomonadati</taxon>
        <taxon>Bacteroidota</taxon>
        <taxon>Flavobacteriia</taxon>
        <taxon>Flavobacteriales</taxon>
        <taxon>Flavobacteriaceae</taxon>
        <taxon>Flagellimonas</taxon>
    </lineage>
</organism>
<dbReference type="Gene3D" id="3.30.2310.20">
    <property type="entry name" value="RelE-like"/>
    <property type="match status" value="1"/>
</dbReference>
<evidence type="ECO:0000256" key="1">
    <source>
        <dbReference type="ARBA" id="ARBA00022649"/>
    </source>
</evidence>
<evidence type="ECO:0000313" key="2">
    <source>
        <dbReference type="EMBL" id="TMU56684.1"/>
    </source>
</evidence>
<protein>
    <submittedName>
        <fullName evidence="2">Type II toxin-antitoxin system RelE/ParE family toxin</fullName>
    </submittedName>
</protein>
<dbReference type="Pfam" id="PF05016">
    <property type="entry name" value="ParE_toxin"/>
    <property type="match status" value="1"/>
</dbReference>
<keyword evidence="1" id="KW-1277">Toxin-antitoxin system</keyword>
<dbReference type="RefSeq" id="WP_138833387.1">
    <property type="nucleotide sequence ID" value="NZ_VCNI01000001.1"/>
</dbReference>
<dbReference type="InterPro" id="IPR035093">
    <property type="entry name" value="RelE/ParE_toxin_dom_sf"/>
</dbReference>
<dbReference type="EMBL" id="VCNI01000001">
    <property type="protein sequence ID" value="TMU56684.1"/>
    <property type="molecule type" value="Genomic_DNA"/>
</dbReference>
<name>A0ABY2WNW3_9FLAO</name>
<evidence type="ECO:0000313" key="3">
    <source>
        <dbReference type="Proteomes" id="UP000751614"/>
    </source>
</evidence>
<gene>
    <name evidence="2" type="ORF">FGG15_03835</name>
</gene>
<sequence length="99" mass="11734">MVYAIKLILDAHKDFKSAQNWYASISEELGNRFRQSVQEKVNLIAQNPYQFQKRHKELRMALVKRFPYAIYFITGTDQKRIVILAILHTKRNPKIPTSR</sequence>
<keyword evidence="3" id="KW-1185">Reference proteome</keyword>
<proteinExistence type="predicted"/>